<name>A0A7G7BV66_9ACTN</name>
<feature type="region of interest" description="Disordered" evidence="1">
    <location>
        <begin position="110"/>
        <end position="142"/>
    </location>
</feature>
<reference evidence="3" key="1">
    <citation type="submission" date="2019-10" db="EMBL/GenBank/DDBJ databases">
        <title>Antimicrobial potential of Antarctic Bacteria.</title>
        <authorList>
            <person name="Benaud N."/>
            <person name="Edwards R.J."/>
            <person name="Ferrari B.C."/>
        </authorList>
    </citation>
    <scope>NUCLEOTIDE SEQUENCE [LARGE SCALE GENOMIC DNA]</scope>
    <source>
        <strain evidence="3">NBSH44</strain>
    </source>
</reference>
<evidence type="ECO:0000313" key="3">
    <source>
        <dbReference type="Proteomes" id="UP000515307"/>
    </source>
</evidence>
<dbReference type="AlphaFoldDB" id="A0A7G7BV66"/>
<sequence>MYGTRETVAYVLGTFRTISPKFALRWLQGEAERIADRLDPDPGRSAWVMPWMRVDTVPVPDCPTELRFWAEDPEEHQAARDQLKDGAPLSVVIPDRGCRFTLTVWPVAVPPPESSPTLPADDGQSTNPRPGHTSHRKARRTSGWLIPFL</sequence>
<protein>
    <submittedName>
        <fullName evidence="2">Uncharacterized protein</fullName>
    </submittedName>
</protein>
<accession>A0A7G7BV66</accession>
<evidence type="ECO:0000313" key="2">
    <source>
        <dbReference type="EMBL" id="QNE79231.1"/>
    </source>
</evidence>
<dbReference type="Proteomes" id="UP000515307">
    <property type="component" value="Chromosome"/>
</dbReference>
<proteinExistence type="predicted"/>
<keyword evidence="3" id="KW-1185">Reference proteome</keyword>
<evidence type="ECO:0000256" key="1">
    <source>
        <dbReference type="SAM" id="MobiDB-lite"/>
    </source>
</evidence>
<dbReference type="KEGG" id="sfiy:F0344_14285"/>
<gene>
    <name evidence="2" type="ORF">F0344_14285</name>
</gene>
<dbReference type="EMBL" id="CP045702">
    <property type="protein sequence ID" value="QNE79231.1"/>
    <property type="molecule type" value="Genomic_DNA"/>
</dbReference>
<organism evidence="2 3">
    <name type="scientific">Streptomyces finlayi</name>
    <dbReference type="NCBI Taxonomy" id="67296"/>
    <lineage>
        <taxon>Bacteria</taxon>
        <taxon>Bacillati</taxon>
        <taxon>Actinomycetota</taxon>
        <taxon>Actinomycetes</taxon>
        <taxon>Kitasatosporales</taxon>
        <taxon>Streptomycetaceae</taxon>
        <taxon>Streptomyces</taxon>
    </lineage>
</organism>